<keyword evidence="1" id="KW-0963">Cytoplasm</keyword>
<keyword evidence="4" id="KW-0472">Membrane</keyword>
<name>A0A8S1WMI0_9CILI</name>
<proteinExistence type="predicted"/>
<feature type="transmembrane region" description="Helical" evidence="4">
    <location>
        <begin position="2057"/>
        <end position="2076"/>
    </location>
</feature>
<evidence type="ECO:0000256" key="1">
    <source>
        <dbReference type="ARBA" id="ARBA00022490"/>
    </source>
</evidence>
<dbReference type="EMBL" id="CAJJDO010000094">
    <property type="protein sequence ID" value="CAD8189685.1"/>
    <property type="molecule type" value="Genomic_DNA"/>
</dbReference>
<keyword evidence="4" id="KW-0812">Transmembrane</keyword>
<comment type="caution">
    <text evidence="5">The sequence shown here is derived from an EMBL/GenBank/DDBJ whole genome shotgun (WGS) entry which is preliminary data.</text>
</comment>
<feature type="region of interest" description="Disordered" evidence="3">
    <location>
        <begin position="2389"/>
        <end position="2410"/>
    </location>
</feature>
<accession>A0A8S1WMI0</accession>
<evidence type="ECO:0000256" key="4">
    <source>
        <dbReference type="SAM" id="Phobius"/>
    </source>
</evidence>
<dbReference type="PANTHER" id="PTHR15431:SF4">
    <property type="entry name" value="PROTEIN TONNEAU 1B"/>
    <property type="match status" value="1"/>
</dbReference>
<keyword evidence="2" id="KW-0206">Cytoskeleton</keyword>
<keyword evidence="6" id="KW-1185">Reference proteome</keyword>
<evidence type="ECO:0008006" key="7">
    <source>
        <dbReference type="Google" id="ProtNLM"/>
    </source>
</evidence>
<protein>
    <recommendedName>
        <fullName evidence="7">Transmembrane protein</fullName>
    </recommendedName>
</protein>
<evidence type="ECO:0000256" key="2">
    <source>
        <dbReference type="ARBA" id="ARBA00023212"/>
    </source>
</evidence>
<reference evidence="5" key="1">
    <citation type="submission" date="2021-01" db="EMBL/GenBank/DDBJ databases">
        <authorList>
            <consortium name="Genoscope - CEA"/>
            <person name="William W."/>
        </authorList>
    </citation>
    <scope>NUCLEOTIDE SEQUENCE</scope>
</reference>
<feature type="transmembrane region" description="Helical" evidence="4">
    <location>
        <begin position="2192"/>
        <end position="2216"/>
    </location>
</feature>
<sequence length="2410" mass="285292">MQSNVYVNDIKKHKTWITSFKKEVHEKKEKNKFPNGEFKFKPPKSIEDQLDELSQLCQACHYDKKITIKGYKGNFKLEHWKMIELRLRGDYSIQQIRIIDTKLEEDNLMILPLWFSWVKTKNLIIEFQHNELDDQSVENFIFQLFERNINLEKLFIISNPGVYKGFLLRKLKHYLIKKYEENPDFYYLLLKNKIKYSLAIIKIQRLWQVQKIREEKEIAMKKIDQTFYFSFHLSNCFNQINWKGFEHLIQCTYNLETLEQISQLDISDNFLGTQSSFNILCQNLATAKGLISLKLRNQPLFHNTNAIYSLIGDRYDSFRVNHLDISENSNIFEKAFQLLADNIFLKCKSINLNNSLTENNSTLYKISVLTQAYEKQNEQFQQQKQQEKGVLGKYRYKHNLQSLDLSKVENFNRYDQIEILLKVMIFSEHSNVRTHTIQNLDIGRAEIYCKALNQFLSEFNVKKTKQKNLQNFKLTLKHLVMLDSEPEYNMNVEVLKQFFLDYLFTKDNSVLEIESFRFVKSFTKQNRKEALKLAAAYILESIHKNPKIKYSLSCLKFFSSCVELDVQTFKCFLLTQNIRLRTFKYFKDEMKGEGSVYLNQIQNFLNEMPETFVHSLQILKLDTITNISFDVGKLISLMIYSPKIQLKEFHFYKIKLTKSSLTLRELDLIVQNLTDYNRILGLRLLKFGDLQGTGEEEFFKYIVFSRFIRLKNLTIKTVNFNNLIENLQATIIPRNINPLEELNYLEFEEFQVQTKELWNRLAQIFIFQNKRLKSLIFNSLNLDYNFTLGMTSMSALFIQNTKSQQDSEQVPLLTLTELRFIDCNLSNDFLSFFFPISQVEKLEIIRCKNLTQAMMKVRENYIEEINQFTLKLFTMKDCSISDINLFEWIVENLILNFDRQLLETLNLDNCNLTNDMINPICKQLQLIASKILEYKRIFSLRQINLSNNPDISETQWINIFNSILHLNQPLQLEKVLQSTRQDDIIQLINENSQFVTQSLLGLKSKLYYNQQLFKPRFPLQLQQLDIDLEFQNIIHKNNNSQSQLDYLEMKSQIYQRIITGLILFPNSELRKLKLSHLDLDLFMVCCKKSIDFFQKYLESKLDNTLRIQFIKLENIHINQVTTQSRQSIEQFFSLFLCNNQINLKKLSIHGFKEQFLQILLTLCDKRESYQLEKLSIENCEDKLTSDQSNKFLNYFIKGKVFPIKSLTISKGIIFEQIKQFEIQQDNICKIEKLKISVDDKGRNHMSTIYKIFTLLFIQENQLEYLEITTPNADSIFQHIVEICKVQKLKLKSFIINGELSVDMEFFYFIQKSVETLKLLKIFKIIYLKQNDLNYQLHQIFMTPKQGSKLELNKIEYEDTYFVYYNLIFNEMFGFTDLILKDAISFANLQLNYSIYKFRYLKLDMGIEYNSKIQLDVDALTLISSKIIYNEDSILEELVLMNCDLKIPAIKAIVNSAQKLRDRITYTWRQKSFYLTLKRICILHSFHIGQEGMDLLFNNLIYYEYINIERIELQAIELDDRIVTDMIKYAIDWMHFQKRNQRQFTRIFPLRYLDIGKNELFQDKAVWQKFLRTFVFSDKAPYLEILNLHFMALNDGIANNISHNALKYLNSKSSDFKFPLKRLNFSKNNFLTEIGWKDIFNNFIFHPKVFLIELNMTSTQLDSEEKLNSIMNAAKKRAAISKNNLLPLHTLLCYNVTLKTMIAQYLSQKSQLYQAPDDLPIKIDYKCWKQGIFDEIPINLGDQIEILNSLIYNTNELIIPSHIDCSENLKFSQFHLNFLEHYLQVLKLSNPEDTHLIINLATLDQFSNLFRYTNEKPAKPYPYYMIFQRETYIFLSQKENKIKKISLIQADSQSLEKLHQFDVLQIWENIQLYQCQIDQILMEYTLNDDLVEKMLQKGYTERDFISLCRLIPPSKIRIQGTLSLQAIKGLYSILYDTYYFQYSVVDYKFDDFLNIGIGYGLRETAYREVQGNYWSNLIRMTKYNFYNTFVKPTQKYVFDESVKKLNNYLSTKKLNLLLLVLTNFLFFGAAIIAPFFLIEFATQENEQQCQVTKGYLQYYCYAGFAIISALVEGYLYFSISDVIPEYVTALEHAVQFNESEIEITEYKLKSSALDTNIIQINDRQQEQFKEKRKSKIELSIEQFISRIQSAGQSRFAAIINRIIQFFVSQLFKFDLFGDVTFILVLQNCNYNELFYLTIAITAATSGVHFLYFIYLIFKRITKQNRQTQQLSSQYINDFYTIGFQGRNAALSNLLDSIAPYNVSVIPNNKFTRAIVPNQAGKSMSNLVKGYFLQFIFEDLPQIVIQTYFTVSQAVKFEGELEILTYCRIAISFLTVVTSFLKFMSIRPTILVQDDFDKLSDRKKQNYKVERKDLLQQESWQLKKYAQYCSKKDNDQQRQSLDETQPLRFQSS</sequence>
<evidence type="ECO:0000313" key="5">
    <source>
        <dbReference type="EMBL" id="CAD8189685.1"/>
    </source>
</evidence>
<feature type="transmembrane region" description="Helical" evidence="4">
    <location>
        <begin position="2015"/>
        <end position="2037"/>
    </location>
</feature>
<keyword evidence="4" id="KW-1133">Transmembrane helix</keyword>
<dbReference type="PANTHER" id="PTHR15431">
    <property type="entry name" value="FGFR1 ONCOGENE PARTNER/LISH DOMAIN-CONTAINING PROTEIN"/>
    <property type="match status" value="1"/>
</dbReference>
<evidence type="ECO:0000256" key="3">
    <source>
        <dbReference type="SAM" id="MobiDB-lite"/>
    </source>
</evidence>
<organism evidence="5 6">
    <name type="scientific">Paramecium pentaurelia</name>
    <dbReference type="NCBI Taxonomy" id="43138"/>
    <lineage>
        <taxon>Eukaryota</taxon>
        <taxon>Sar</taxon>
        <taxon>Alveolata</taxon>
        <taxon>Ciliophora</taxon>
        <taxon>Intramacronucleata</taxon>
        <taxon>Oligohymenophorea</taxon>
        <taxon>Peniculida</taxon>
        <taxon>Parameciidae</taxon>
        <taxon>Paramecium</taxon>
    </lineage>
</organism>
<dbReference type="OrthoDB" id="292036at2759"/>
<evidence type="ECO:0000313" key="6">
    <source>
        <dbReference type="Proteomes" id="UP000689195"/>
    </source>
</evidence>
<gene>
    <name evidence="5" type="ORF">PPENT_87.1.T0940150</name>
</gene>
<feature type="compositionally biased region" description="Polar residues" evidence="3">
    <location>
        <begin position="2395"/>
        <end position="2410"/>
    </location>
</feature>
<dbReference type="Proteomes" id="UP000689195">
    <property type="component" value="Unassembled WGS sequence"/>
</dbReference>